<dbReference type="PANTHER" id="PTHR43123:SF1">
    <property type="entry name" value="POLYSACCHARIDE DEACETYLASE-RELATED"/>
    <property type="match status" value="1"/>
</dbReference>
<protein>
    <submittedName>
        <fullName evidence="1">Polysaccharide deacetylase</fullName>
    </submittedName>
</protein>
<feature type="non-terminal residue" evidence="1">
    <location>
        <position position="69"/>
    </location>
</feature>
<dbReference type="PANTHER" id="PTHR43123">
    <property type="entry name" value="POLYSACCHARIDE DEACETYLASE-RELATED"/>
    <property type="match status" value="1"/>
</dbReference>
<accession>A0A7V6TZW0</accession>
<dbReference type="SUPFAM" id="SSF88713">
    <property type="entry name" value="Glycoside hydrolase/deacetylase"/>
    <property type="match status" value="1"/>
</dbReference>
<dbReference type="EMBL" id="DUMN01000343">
    <property type="protein sequence ID" value="HHV68346.1"/>
    <property type="molecule type" value="Genomic_DNA"/>
</dbReference>
<dbReference type="Gene3D" id="3.20.20.370">
    <property type="entry name" value="Glycoside hydrolase/deacetylase"/>
    <property type="match status" value="1"/>
</dbReference>
<evidence type="ECO:0000313" key="1">
    <source>
        <dbReference type="EMBL" id="HHV68346.1"/>
    </source>
</evidence>
<gene>
    <name evidence="1" type="ORF">GXX48_11985</name>
</gene>
<proteinExistence type="predicted"/>
<dbReference type="InterPro" id="IPR011330">
    <property type="entry name" value="Glyco_hydro/deAcase_b/a-brl"/>
</dbReference>
<comment type="caution">
    <text evidence="1">The sequence shown here is derived from an EMBL/GenBank/DDBJ whole genome shotgun (WGS) entry which is preliminary data.</text>
</comment>
<organism evidence="1 2">
    <name type="scientific">Brucella intermedia</name>
    <dbReference type="NCBI Taxonomy" id="94625"/>
    <lineage>
        <taxon>Bacteria</taxon>
        <taxon>Pseudomonadati</taxon>
        <taxon>Pseudomonadota</taxon>
        <taxon>Alphaproteobacteria</taxon>
        <taxon>Hyphomicrobiales</taxon>
        <taxon>Brucellaceae</taxon>
        <taxon>Brucella/Ochrobactrum group</taxon>
        <taxon>Brucella</taxon>
    </lineage>
</organism>
<reference evidence="1 2" key="1">
    <citation type="journal article" date="2020" name="Biotechnol. Biofuels">
        <title>New insights from the biogas microbiome by comprehensive genome-resolved metagenomics of nearly 1600 species originating from multiple anaerobic digesters.</title>
        <authorList>
            <person name="Campanaro S."/>
            <person name="Treu L."/>
            <person name="Rodriguez-R L.M."/>
            <person name="Kovalovszki A."/>
            <person name="Ziels R.M."/>
            <person name="Maus I."/>
            <person name="Zhu X."/>
            <person name="Kougias P.G."/>
            <person name="Basile A."/>
            <person name="Luo G."/>
            <person name="Schluter A."/>
            <person name="Konstantinidis K.T."/>
            <person name="Angelidaki I."/>
        </authorList>
    </citation>
    <scope>NUCLEOTIDE SEQUENCE [LARGE SCALE GENOMIC DNA]</scope>
    <source>
        <strain evidence="1">AS04akNAM_66</strain>
    </source>
</reference>
<dbReference type="Proteomes" id="UP000551563">
    <property type="component" value="Unassembled WGS sequence"/>
</dbReference>
<evidence type="ECO:0000313" key="2">
    <source>
        <dbReference type="Proteomes" id="UP000551563"/>
    </source>
</evidence>
<dbReference type="GO" id="GO:0005975">
    <property type="term" value="P:carbohydrate metabolic process"/>
    <property type="evidence" value="ECO:0007669"/>
    <property type="project" value="InterPro"/>
</dbReference>
<name>A0A7V6TZW0_9HYPH</name>
<sequence>MKYPRNLVGYGRNTPDPRWPGGANIAVQFVVNYEEGGECCVLDGDPASECLLSEIVGAQAWQGQRNLNM</sequence>
<dbReference type="AlphaFoldDB" id="A0A7V6TZW0"/>